<reference evidence="2 3" key="1">
    <citation type="journal article" date="2018" name="Sci. Rep.">
        <title>Genomic signatures of local adaptation to the degree of environmental predictability in rotifers.</title>
        <authorList>
            <person name="Franch-Gras L."/>
            <person name="Hahn C."/>
            <person name="Garcia-Roger E.M."/>
            <person name="Carmona M.J."/>
            <person name="Serra M."/>
            <person name="Gomez A."/>
        </authorList>
    </citation>
    <scope>NUCLEOTIDE SEQUENCE [LARGE SCALE GENOMIC DNA]</scope>
    <source>
        <strain evidence="2">HYR1</strain>
    </source>
</reference>
<evidence type="ECO:0000313" key="3">
    <source>
        <dbReference type="Proteomes" id="UP000276133"/>
    </source>
</evidence>
<protein>
    <submittedName>
        <fullName evidence="2">Uncharacterized protein</fullName>
    </submittedName>
</protein>
<name>A0A3M7RPQ0_BRAPC</name>
<accession>A0A3M7RPQ0</accession>
<dbReference type="Proteomes" id="UP000276133">
    <property type="component" value="Unassembled WGS sequence"/>
</dbReference>
<keyword evidence="3" id="KW-1185">Reference proteome</keyword>
<organism evidence="2 3">
    <name type="scientific">Brachionus plicatilis</name>
    <name type="common">Marine rotifer</name>
    <name type="synonym">Brachionus muelleri</name>
    <dbReference type="NCBI Taxonomy" id="10195"/>
    <lineage>
        <taxon>Eukaryota</taxon>
        <taxon>Metazoa</taxon>
        <taxon>Spiralia</taxon>
        <taxon>Gnathifera</taxon>
        <taxon>Rotifera</taxon>
        <taxon>Eurotatoria</taxon>
        <taxon>Monogononta</taxon>
        <taxon>Pseudotrocha</taxon>
        <taxon>Ploima</taxon>
        <taxon>Brachionidae</taxon>
        <taxon>Brachionus</taxon>
    </lineage>
</organism>
<dbReference type="AlphaFoldDB" id="A0A3M7RPQ0"/>
<feature type="non-terminal residue" evidence="2">
    <location>
        <position position="118"/>
    </location>
</feature>
<evidence type="ECO:0000256" key="1">
    <source>
        <dbReference type="SAM" id="MobiDB-lite"/>
    </source>
</evidence>
<sequence length="118" mass="12923">MKGKINIKHERNDLTEKIGDEDIFIYDKINLEMYTNEALELAGSGGFDYTTQNFVSKTKETTILETSEYSTKLVTGSGSFETDYISSTKNNEVSSSETPITGTSGSTNTVEITGTTPI</sequence>
<feature type="region of interest" description="Disordered" evidence="1">
    <location>
        <begin position="87"/>
        <end position="118"/>
    </location>
</feature>
<evidence type="ECO:0000313" key="2">
    <source>
        <dbReference type="EMBL" id="RNA25534.1"/>
    </source>
</evidence>
<dbReference type="EMBL" id="REGN01002908">
    <property type="protein sequence ID" value="RNA25534.1"/>
    <property type="molecule type" value="Genomic_DNA"/>
</dbReference>
<comment type="caution">
    <text evidence="2">The sequence shown here is derived from an EMBL/GenBank/DDBJ whole genome shotgun (WGS) entry which is preliminary data.</text>
</comment>
<gene>
    <name evidence="2" type="ORF">BpHYR1_029607</name>
</gene>
<proteinExistence type="predicted"/>